<dbReference type="KEGG" id="pman:OU5_1378"/>
<reference evidence="3 4" key="1">
    <citation type="journal article" date="2012" name="J. Bacteriol.">
        <title>Genome sequence of cold-adapted Pseudomonas mandelii strain JR-1.</title>
        <authorList>
            <person name="Jang S.H."/>
            <person name="Kim J."/>
            <person name="Kim J."/>
            <person name="Hong S."/>
            <person name="Lee C."/>
        </authorList>
    </citation>
    <scope>NUCLEOTIDE SEQUENCE [LARGE SCALE GENOMIC DNA]</scope>
    <source>
        <strain evidence="3 4">JR-1</strain>
    </source>
</reference>
<feature type="chain" id="PRO_5001528178" evidence="2">
    <location>
        <begin position="29"/>
        <end position="194"/>
    </location>
</feature>
<dbReference type="AlphaFoldDB" id="A0A024E6L4"/>
<dbReference type="EMBL" id="CP005960">
    <property type="protein sequence ID" value="AHZ68457.1"/>
    <property type="molecule type" value="Genomic_DNA"/>
</dbReference>
<name>A0A024E6L4_9PSED</name>
<evidence type="ECO:0000313" key="3">
    <source>
        <dbReference type="EMBL" id="AHZ68457.1"/>
    </source>
</evidence>
<keyword evidence="1" id="KW-0472">Membrane</keyword>
<keyword evidence="1" id="KW-1133">Transmembrane helix</keyword>
<keyword evidence="1" id="KW-0812">Transmembrane</keyword>
<sequence length="194" mass="20794">MQNKGHPTLKISALCATGSLLVSTAVSATGIIPVLDLDFTRPAVETLKKIGINDACIIAASNPAAFTYCREGSSTLWKYQALDLEQQASILRGEQRPSTDFGRITVVEVDSAACLEDTPAPLIKPAITRGLALGVILLFLLIGFRYTYRAIMPHRDDHAVLSDASLQRLTGYLPAKALGAFGIAAAVALVYCFW</sequence>
<feature type="transmembrane region" description="Helical" evidence="1">
    <location>
        <begin position="169"/>
        <end position="191"/>
    </location>
</feature>
<protein>
    <submittedName>
        <fullName evidence="3">Uncharacterized protein</fullName>
    </submittedName>
</protein>
<feature type="signal peptide" evidence="2">
    <location>
        <begin position="1"/>
        <end position="28"/>
    </location>
</feature>
<evidence type="ECO:0000313" key="4">
    <source>
        <dbReference type="Proteomes" id="UP000026913"/>
    </source>
</evidence>
<accession>A0A024E6L4</accession>
<keyword evidence="2" id="KW-0732">Signal</keyword>
<dbReference type="HOGENOM" id="CLU_1420402_0_0_6"/>
<proteinExistence type="predicted"/>
<organism evidence="3 4">
    <name type="scientific">Pseudomonas mandelii JR-1</name>
    <dbReference type="NCBI Taxonomy" id="1147786"/>
    <lineage>
        <taxon>Bacteria</taxon>
        <taxon>Pseudomonadati</taxon>
        <taxon>Pseudomonadota</taxon>
        <taxon>Gammaproteobacteria</taxon>
        <taxon>Pseudomonadales</taxon>
        <taxon>Pseudomonadaceae</taxon>
        <taxon>Pseudomonas</taxon>
    </lineage>
</organism>
<evidence type="ECO:0000256" key="2">
    <source>
        <dbReference type="SAM" id="SignalP"/>
    </source>
</evidence>
<gene>
    <name evidence="3" type="ORF">OU5_1378</name>
</gene>
<evidence type="ECO:0000256" key="1">
    <source>
        <dbReference type="SAM" id="Phobius"/>
    </source>
</evidence>
<dbReference type="Proteomes" id="UP000026913">
    <property type="component" value="Chromosome"/>
</dbReference>
<feature type="transmembrane region" description="Helical" evidence="1">
    <location>
        <begin position="126"/>
        <end position="148"/>
    </location>
</feature>